<accession>A0A9X9Q390</accession>
<dbReference type="Proteomes" id="UP000269945">
    <property type="component" value="Unassembled WGS sequence"/>
</dbReference>
<name>A0A9X9Q390_GULGU</name>
<evidence type="ECO:0000313" key="2">
    <source>
        <dbReference type="Proteomes" id="UP000269945"/>
    </source>
</evidence>
<dbReference type="AlphaFoldDB" id="A0A9X9Q390"/>
<reference evidence="1 2" key="1">
    <citation type="submission" date="2018-10" db="EMBL/GenBank/DDBJ databases">
        <authorList>
            <person name="Ekblom R."/>
            <person name="Jareborg N."/>
        </authorList>
    </citation>
    <scope>NUCLEOTIDE SEQUENCE [LARGE SCALE GENOMIC DNA]</scope>
    <source>
        <tissue evidence="1">Muscle</tissue>
    </source>
</reference>
<gene>
    <name evidence="1" type="ORF">BN2614_LOCUS3</name>
</gene>
<organism evidence="1 2">
    <name type="scientific">Gulo gulo</name>
    <name type="common">Wolverine</name>
    <name type="synonym">Gluton</name>
    <dbReference type="NCBI Taxonomy" id="48420"/>
    <lineage>
        <taxon>Eukaryota</taxon>
        <taxon>Metazoa</taxon>
        <taxon>Chordata</taxon>
        <taxon>Craniata</taxon>
        <taxon>Vertebrata</taxon>
        <taxon>Euteleostomi</taxon>
        <taxon>Mammalia</taxon>
        <taxon>Eutheria</taxon>
        <taxon>Laurasiatheria</taxon>
        <taxon>Carnivora</taxon>
        <taxon>Caniformia</taxon>
        <taxon>Musteloidea</taxon>
        <taxon>Mustelidae</taxon>
        <taxon>Guloninae</taxon>
        <taxon>Gulo</taxon>
    </lineage>
</organism>
<proteinExistence type="predicted"/>
<protein>
    <submittedName>
        <fullName evidence="1">Uncharacterized protein</fullName>
    </submittedName>
</protein>
<sequence length="56" mass="5625">MSSLLGGPQGRLRVARVSGGKAANVRGAHQRVGIRQPLSASALPALCSLGLCRTGA</sequence>
<keyword evidence="2" id="KW-1185">Reference proteome</keyword>
<dbReference type="EMBL" id="CYRY02027937">
    <property type="protein sequence ID" value="VCW99233.1"/>
    <property type="molecule type" value="Genomic_DNA"/>
</dbReference>
<evidence type="ECO:0000313" key="1">
    <source>
        <dbReference type="EMBL" id="VCW99233.1"/>
    </source>
</evidence>
<comment type="caution">
    <text evidence="1">The sequence shown here is derived from an EMBL/GenBank/DDBJ whole genome shotgun (WGS) entry which is preliminary data.</text>
</comment>